<evidence type="ECO:0000256" key="5">
    <source>
        <dbReference type="ARBA" id="ARBA00022801"/>
    </source>
</evidence>
<dbReference type="InterPro" id="IPR050951">
    <property type="entry name" value="Retrovirus_Pol_polyprotein"/>
</dbReference>
<evidence type="ECO:0000256" key="1">
    <source>
        <dbReference type="ARBA" id="ARBA00022679"/>
    </source>
</evidence>
<keyword evidence="1" id="KW-0808">Transferase</keyword>
<evidence type="ECO:0000313" key="8">
    <source>
        <dbReference type="EMBL" id="UYV69129.1"/>
    </source>
</evidence>
<name>A0ABY6KKX0_9ARAC</name>
<sequence>MIQTQEKHIKFNSKKLKFKLPKVTFMGPVLAPNVWNQMYNATMTRIDPLSTSVMRGAALLSESQPIAFASRALTNRERNNPQIKKVRSAIMLACGRFHQYLLGHVFVTIPQQKAYV</sequence>
<dbReference type="InterPro" id="IPR043502">
    <property type="entry name" value="DNA/RNA_pol_sf"/>
</dbReference>
<proteinExistence type="predicted"/>
<evidence type="ECO:0000256" key="2">
    <source>
        <dbReference type="ARBA" id="ARBA00022695"/>
    </source>
</evidence>
<keyword evidence="9" id="KW-1185">Reference proteome</keyword>
<feature type="domain" description="Reverse transcriptase RNase H-like" evidence="7">
    <location>
        <begin position="61"/>
        <end position="109"/>
    </location>
</feature>
<keyword evidence="2" id="KW-0548">Nucleotidyltransferase</keyword>
<dbReference type="EMBL" id="CP092868">
    <property type="protein sequence ID" value="UYV69129.1"/>
    <property type="molecule type" value="Genomic_DNA"/>
</dbReference>
<evidence type="ECO:0000259" key="7">
    <source>
        <dbReference type="Pfam" id="PF17917"/>
    </source>
</evidence>
<dbReference type="PANTHER" id="PTHR37984:SF5">
    <property type="entry name" value="PROTEIN NYNRIN-LIKE"/>
    <property type="match status" value="1"/>
</dbReference>
<evidence type="ECO:0000256" key="4">
    <source>
        <dbReference type="ARBA" id="ARBA00022759"/>
    </source>
</evidence>
<evidence type="ECO:0000256" key="3">
    <source>
        <dbReference type="ARBA" id="ARBA00022722"/>
    </source>
</evidence>
<keyword evidence="6" id="KW-0695">RNA-directed DNA polymerase</keyword>
<protein>
    <submittedName>
        <fullName evidence="8">K02A2.6-like</fullName>
    </submittedName>
</protein>
<dbReference type="Proteomes" id="UP001235939">
    <property type="component" value="Chromosome 06"/>
</dbReference>
<gene>
    <name evidence="8" type="ORF">LAZ67_6002520</name>
</gene>
<evidence type="ECO:0000313" key="9">
    <source>
        <dbReference type="Proteomes" id="UP001235939"/>
    </source>
</evidence>
<keyword evidence="3" id="KW-0540">Nuclease</keyword>
<keyword evidence="5" id="KW-0378">Hydrolase</keyword>
<dbReference type="Pfam" id="PF17917">
    <property type="entry name" value="RT_RNaseH"/>
    <property type="match status" value="1"/>
</dbReference>
<organism evidence="8 9">
    <name type="scientific">Cordylochernes scorpioides</name>
    <dbReference type="NCBI Taxonomy" id="51811"/>
    <lineage>
        <taxon>Eukaryota</taxon>
        <taxon>Metazoa</taxon>
        <taxon>Ecdysozoa</taxon>
        <taxon>Arthropoda</taxon>
        <taxon>Chelicerata</taxon>
        <taxon>Arachnida</taxon>
        <taxon>Pseudoscorpiones</taxon>
        <taxon>Cheliferoidea</taxon>
        <taxon>Chernetidae</taxon>
        <taxon>Cordylochernes</taxon>
    </lineage>
</organism>
<keyword evidence="4" id="KW-0255">Endonuclease</keyword>
<dbReference type="SUPFAM" id="SSF56672">
    <property type="entry name" value="DNA/RNA polymerases"/>
    <property type="match status" value="1"/>
</dbReference>
<reference evidence="8 9" key="1">
    <citation type="submission" date="2022-01" db="EMBL/GenBank/DDBJ databases">
        <title>A chromosomal length assembly of Cordylochernes scorpioides.</title>
        <authorList>
            <person name="Zeh D."/>
            <person name="Zeh J."/>
        </authorList>
    </citation>
    <scope>NUCLEOTIDE SEQUENCE [LARGE SCALE GENOMIC DNA]</scope>
    <source>
        <strain evidence="8">IN4F17</strain>
        <tissue evidence="8">Whole Body</tissue>
    </source>
</reference>
<accession>A0ABY6KKX0</accession>
<evidence type="ECO:0000256" key="6">
    <source>
        <dbReference type="ARBA" id="ARBA00022918"/>
    </source>
</evidence>
<dbReference type="PANTHER" id="PTHR37984">
    <property type="entry name" value="PROTEIN CBG26694"/>
    <property type="match status" value="1"/>
</dbReference>
<dbReference type="InterPro" id="IPR041373">
    <property type="entry name" value="RT_RNaseH"/>
</dbReference>